<reference evidence="2" key="1">
    <citation type="submission" date="2017-01" db="EMBL/GenBank/DDBJ databases">
        <authorList>
            <person name="Brunel B."/>
        </authorList>
    </citation>
    <scope>NUCLEOTIDE SEQUENCE [LARGE SCALE GENOMIC DNA]</scope>
</reference>
<keyword evidence="2" id="KW-1185">Reference proteome</keyword>
<organism evidence="1 2">
    <name type="scientific">Mesorhizobium prunaredense</name>
    <dbReference type="NCBI Taxonomy" id="1631249"/>
    <lineage>
        <taxon>Bacteria</taxon>
        <taxon>Pseudomonadati</taxon>
        <taxon>Pseudomonadota</taxon>
        <taxon>Alphaproteobacteria</taxon>
        <taxon>Hyphomicrobiales</taxon>
        <taxon>Phyllobacteriaceae</taxon>
        <taxon>Mesorhizobium</taxon>
    </lineage>
</organism>
<gene>
    <name evidence="1" type="ORF">BQ8794_290013</name>
</gene>
<accession>A0A1R3VAW0</accession>
<dbReference type="AlphaFoldDB" id="A0A1R3VAW0"/>
<evidence type="ECO:0000313" key="1">
    <source>
        <dbReference type="EMBL" id="SIT56403.1"/>
    </source>
</evidence>
<dbReference type="EMBL" id="FTPD01000022">
    <property type="protein sequence ID" value="SIT56403.1"/>
    <property type="molecule type" value="Genomic_DNA"/>
</dbReference>
<name>A0A1R3VAW0_9HYPH</name>
<evidence type="ECO:0000313" key="2">
    <source>
        <dbReference type="Proteomes" id="UP000188388"/>
    </source>
</evidence>
<sequence>MIARDKPALSQLTVEIEGKGGRPHLVTSDTLWQQFGRMSR</sequence>
<proteinExistence type="predicted"/>
<dbReference type="Proteomes" id="UP000188388">
    <property type="component" value="Unassembled WGS sequence"/>
</dbReference>
<protein>
    <submittedName>
        <fullName evidence="1">Uncharacterized protein</fullName>
    </submittedName>
</protein>